<protein>
    <submittedName>
        <fullName evidence="2">Heterokaryon incompatibility protein-domain-containing protein</fullName>
    </submittedName>
</protein>
<dbReference type="AlphaFoldDB" id="A0AAN7AS51"/>
<evidence type="ECO:0000259" key="1">
    <source>
        <dbReference type="Pfam" id="PF06985"/>
    </source>
</evidence>
<dbReference type="Pfam" id="PF06985">
    <property type="entry name" value="HET"/>
    <property type="match status" value="1"/>
</dbReference>
<feature type="domain" description="Heterokaryon incompatibility" evidence="1">
    <location>
        <begin position="226"/>
        <end position="376"/>
    </location>
</feature>
<name>A0AAN7AS51_9PEZI</name>
<dbReference type="EMBL" id="MU863965">
    <property type="protein sequence ID" value="KAK4197348.1"/>
    <property type="molecule type" value="Genomic_DNA"/>
</dbReference>
<evidence type="ECO:0000313" key="3">
    <source>
        <dbReference type="Proteomes" id="UP001303160"/>
    </source>
</evidence>
<sequence>MRPNPRVRRRSLGNPNLCERCRGWDGLWHWPHERQDYVSLEELSQNSHCIMCQAIAIVGDTRRRESESLQLFPPSQILIRNDGPYFLDRGPGSGSREPYLEAQHRIHSSDATTLAINILIYLQFAVQSGNLEPLRGISQADSHFAISPQFRVHYSKGERPRILGIKPWEARFFDVSLLKTWIKGCETVHGSSCSRDDKSVVELPSDFRLIDIQSMAIVKPLKPVRFAALSYMWQQNEGIRYTQLESWTLKALETPNGIDDITLPTLISDAICLCRDLGERYLWVDQLCIVQDDPRSKHTQVQSMDKIYRSASFTIIAALNKRDGEGLPGYRSKPRRSSLWSPPRDCDVEGRNIRPKGMEILADSSLWNKRGWTFQERVLSRRRLFITEFQTIFECSRGTASEELTYYPQRPFSSYQPHEAGADEEEYKHIPGFQNSANEGRSRVTYNLTEATSLVDYFHWVENYTTRQLSFGSDILNAFAGVGKALGEVLQSPFLFGLVERYLPQTLMWSCYGLAQRRAEMQGTPSWSWASSANQANYSWISGGSRLDKDLLEIASLVFFHFQDPDVGLRKLDVEERWIDHAIAIKDIEIMSGVPELKPRKYVPATWRSTQTWRECPHNPWQTMAHLTLDPEARDVCAEMPGSLIFNTTVASLKLERDSRDIYEGKDFVERDVAIRRYDGELVGWINKMSPDWIDASLSGEETFDFVVICGALANWRARKTRVQYFEDFDLWRLHVMLIERLPLKRHLARRVDVGYVFAHKWKDCNPRWETIVLC</sequence>
<reference evidence="2" key="1">
    <citation type="journal article" date="2023" name="Mol. Phylogenet. Evol.">
        <title>Genome-scale phylogeny and comparative genomics of the fungal order Sordariales.</title>
        <authorList>
            <person name="Hensen N."/>
            <person name="Bonometti L."/>
            <person name="Westerberg I."/>
            <person name="Brannstrom I.O."/>
            <person name="Guillou S."/>
            <person name="Cros-Aarteil S."/>
            <person name="Calhoun S."/>
            <person name="Haridas S."/>
            <person name="Kuo A."/>
            <person name="Mondo S."/>
            <person name="Pangilinan J."/>
            <person name="Riley R."/>
            <person name="LaButti K."/>
            <person name="Andreopoulos B."/>
            <person name="Lipzen A."/>
            <person name="Chen C."/>
            <person name="Yan M."/>
            <person name="Daum C."/>
            <person name="Ng V."/>
            <person name="Clum A."/>
            <person name="Steindorff A."/>
            <person name="Ohm R.A."/>
            <person name="Martin F."/>
            <person name="Silar P."/>
            <person name="Natvig D.O."/>
            <person name="Lalanne C."/>
            <person name="Gautier V."/>
            <person name="Ament-Velasquez S.L."/>
            <person name="Kruys A."/>
            <person name="Hutchinson M.I."/>
            <person name="Powell A.J."/>
            <person name="Barry K."/>
            <person name="Miller A.N."/>
            <person name="Grigoriev I.V."/>
            <person name="Debuchy R."/>
            <person name="Gladieux P."/>
            <person name="Hiltunen Thoren M."/>
            <person name="Johannesson H."/>
        </authorList>
    </citation>
    <scope>NUCLEOTIDE SEQUENCE</scope>
    <source>
        <strain evidence="2">CBS 315.58</strain>
    </source>
</reference>
<dbReference type="Proteomes" id="UP001303160">
    <property type="component" value="Unassembled WGS sequence"/>
</dbReference>
<gene>
    <name evidence="2" type="ORF">QBC40DRAFT_181260</name>
</gene>
<dbReference type="InterPro" id="IPR010730">
    <property type="entry name" value="HET"/>
</dbReference>
<dbReference type="PANTHER" id="PTHR33112">
    <property type="entry name" value="DOMAIN PROTEIN, PUTATIVE-RELATED"/>
    <property type="match status" value="1"/>
</dbReference>
<dbReference type="PANTHER" id="PTHR33112:SF12">
    <property type="entry name" value="HETEROKARYON INCOMPATIBILITY DOMAIN-CONTAINING PROTEIN"/>
    <property type="match status" value="1"/>
</dbReference>
<keyword evidence="3" id="KW-1185">Reference proteome</keyword>
<comment type="caution">
    <text evidence="2">The sequence shown here is derived from an EMBL/GenBank/DDBJ whole genome shotgun (WGS) entry which is preliminary data.</text>
</comment>
<evidence type="ECO:0000313" key="2">
    <source>
        <dbReference type="EMBL" id="KAK4197348.1"/>
    </source>
</evidence>
<accession>A0AAN7AS51</accession>
<proteinExistence type="predicted"/>
<organism evidence="2 3">
    <name type="scientific">Triangularia verruculosa</name>
    <dbReference type="NCBI Taxonomy" id="2587418"/>
    <lineage>
        <taxon>Eukaryota</taxon>
        <taxon>Fungi</taxon>
        <taxon>Dikarya</taxon>
        <taxon>Ascomycota</taxon>
        <taxon>Pezizomycotina</taxon>
        <taxon>Sordariomycetes</taxon>
        <taxon>Sordariomycetidae</taxon>
        <taxon>Sordariales</taxon>
        <taxon>Podosporaceae</taxon>
        <taxon>Triangularia</taxon>
    </lineage>
</organism>
<reference evidence="2" key="2">
    <citation type="submission" date="2023-05" db="EMBL/GenBank/DDBJ databases">
        <authorList>
            <consortium name="Lawrence Berkeley National Laboratory"/>
            <person name="Steindorff A."/>
            <person name="Hensen N."/>
            <person name="Bonometti L."/>
            <person name="Westerberg I."/>
            <person name="Brannstrom I.O."/>
            <person name="Guillou S."/>
            <person name="Cros-Aarteil S."/>
            <person name="Calhoun S."/>
            <person name="Haridas S."/>
            <person name="Kuo A."/>
            <person name="Mondo S."/>
            <person name="Pangilinan J."/>
            <person name="Riley R."/>
            <person name="Labutti K."/>
            <person name="Andreopoulos B."/>
            <person name="Lipzen A."/>
            <person name="Chen C."/>
            <person name="Yanf M."/>
            <person name="Daum C."/>
            <person name="Ng V."/>
            <person name="Clum A."/>
            <person name="Ohm R."/>
            <person name="Martin F."/>
            <person name="Silar P."/>
            <person name="Natvig D."/>
            <person name="Lalanne C."/>
            <person name="Gautier V."/>
            <person name="Ament-Velasquez S.L."/>
            <person name="Kruys A."/>
            <person name="Hutchinson M.I."/>
            <person name="Powell A.J."/>
            <person name="Barry K."/>
            <person name="Miller A.N."/>
            <person name="Grigoriev I.V."/>
            <person name="Debuchy R."/>
            <person name="Gladieux P."/>
            <person name="Thoren M.H."/>
            <person name="Johannesson H."/>
        </authorList>
    </citation>
    <scope>NUCLEOTIDE SEQUENCE</scope>
    <source>
        <strain evidence="2">CBS 315.58</strain>
    </source>
</reference>